<protein>
    <submittedName>
        <fullName evidence="1">Putative capsular polysaccharide synthesis enzyme</fullName>
    </submittedName>
</protein>
<proteinExistence type="predicted"/>
<dbReference type="EMBL" id="AODE01000018">
    <property type="protein sequence ID" value="EUJ30222.1"/>
    <property type="molecule type" value="Genomic_DNA"/>
</dbReference>
<name>W7BWU4_9LIST</name>
<reference evidence="1 2" key="1">
    <citation type="journal article" date="2014" name="Int. J. Syst. Evol. Microbiol.">
        <title>Listeria floridensis sp. nov., Listeria aquatica sp. nov., Listeria cornellensis sp. nov., Listeria riparia sp. nov. and Listeria grandensis sp. nov., from agricultural and natural environments.</title>
        <authorList>
            <person name="den Bakker H.C."/>
            <person name="Warchocki S."/>
            <person name="Wright E.M."/>
            <person name="Allred A.F."/>
            <person name="Ahlstrom C."/>
            <person name="Manuel C.S."/>
            <person name="Stasiewicz M.J."/>
            <person name="Burrell A."/>
            <person name="Roof S."/>
            <person name="Strawn L."/>
            <person name="Fortes E.D."/>
            <person name="Nightingale K.K."/>
            <person name="Kephart D."/>
            <person name="Wiedmann M."/>
        </authorList>
    </citation>
    <scope>NUCLEOTIDE SEQUENCE [LARGE SCALE GENOMIC DNA]</scope>
    <source>
        <strain evidence="2">FSL F6-969</strain>
    </source>
</reference>
<dbReference type="Proteomes" id="UP000019254">
    <property type="component" value="Unassembled WGS sequence"/>
</dbReference>
<accession>W7BWU4</accession>
<keyword evidence="2" id="KW-1185">Reference proteome</keyword>
<evidence type="ECO:0000313" key="2">
    <source>
        <dbReference type="Proteomes" id="UP000019254"/>
    </source>
</evidence>
<dbReference type="STRING" id="1265820.PCORN_08957"/>
<dbReference type="OrthoDB" id="9813214at2"/>
<comment type="caution">
    <text evidence="1">The sequence shown here is derived from an EMBL/GenBank/DDBJ whole genome shotgun (WGS) entry which is preliminary data.</text>
</comment>
<sequence>MDEILIMSSVHCWNDVRMFHREANSLAENGYKVRVIAVETETQYVRKNDKLEVETIRKTSFCRRYKVWYQFYRIAKGSNAKIIILHDPELYIIAYFF</sequence>
<dbReference type="RefSeq" id="WP_036079134.1">
    <property type="nucleotide sequence ID" value="NZ_AODE01000018.1"/>
</dbReference>
<gene>
    <name evidence="1" type="ORF">PCORN_08957</name>
</gene>
<evidence type="ECO:0000313" key="1">
    <source>
        <dbReference type="EMBL" id="EUJ30222.1"/>
    </source>
</evidence>
<dbReference type="AlphaFoldDB" id="W7BWU4"/>
<organism evidence="1 2">
    <name type="scientific">Listeria cornellensis FSL F6-0969</name>
    <dbReference type="NCBI Taxonomy" id="1265820"/>
    <lineage>
        <taxon>Bacteria</taxon>
        <taxon>Bacillati</taxon>
        <taxon>Bacillota</taxon>
        <taxon>Bacilli</taxon>
        <taxon>Bacillales</taxon>
        <taxon>Listeriaceae</taxon>
        <taxon>Listeria</taxon>
    </lineage>
</organism>